<accession>A0A4U1FKU8</accession>
<dbReference type="EMBL" id="RWIC01000083">
    <property type="protein sequence ID" value="TKC50424.1"/>
    <property type="molecule type" value="Genomic_DNA"/>
</dbReference>
<gene>
    <name evidence="1" type="ORF">EI555_013760</name>
</gene>
<dbReference type="AlphaFoldDB" id="A0A4U1FKU8"/>
<name>A0A4U1FKU8_MONMO</name>
<evidence type="ECO:0000313" key="1">
    <source>
        <dbReference type="EMBL" id="TKC50424.1"/>
    </source>
</evidence>
<sequence>MAAAGTRHLLARSSVAALSLPQGTRCLGVMHTRQDCDIKDYRKIRTVVIRKRHFAGLLGHFTVRRRLQSQASRV</sequence>
<protein>
    <submittedName>
        <fullName evidence="1">Uncharacterized protein</fullName>
    </submittedName>
</protein>
<proteinExistence type="predicted"/>
<reference evidence="2" key="1">
    <citation type="journal article" date="2019" name="IScience">
        <title>Narwhal Genome Reveals Long-Term Low Genetic Diversity despite Current Large Abundance Size.</title>
        <authorList>
            <person name="Westbury M.V."/>
            <person name="Petersen B."/>
            <person name="Garde E."/>
            <person name="Heide-Jorgensen M.P."/>
            <person name="Lorenzen E.D."/>
        </authorList>
    </citation>
    <scope>NUCLEOTIDE SEQUENCE [LARGE SCALE GENOMIC DNA]</scope>
</reference>
<dbReference type="Proteomes" id="UP000308365">
    <property type="component" value="Unassembled WGS sequence"/>
</dbReference>
<organism evidence="1 2">
    <name type="scientific">Monodon monoceros</name>
    <name type="common">Narwhal</name>
    <name type="synonym">Ceratodon monodon</name>
    <dbReference type="NCBI Taxonomy" id="40151"/>
    <lineage>
        <taxon>Eukaryota</taxon>
        <taxon>Metazoa</taxon>
        <taxon>Chordata</taxon>
        <taxon>Craniata</taxon>
        <taxon>Vertebrata</taxon>
        <taxon>Euteleostomi</taxon>
        <taxon>Mammalia</taxon>
        <taxon>Eutheria</taxon>
        <taxon>Laurasiatheria</taxon>
        <taxon>Artiodactyla</taxon>
        <taxon>Whippomorpha</taxon>
        <taxon>Cetacea</taxon>
        <taxon>Odontoceti</taxon>
        <taxon>Monodontidae</taxon>
        <taxon>Monodon</taxon>
    </lineage>
</organism>
<comment type="caution">
    <text evidence="1">The sequence shown here is derived from an EMBL/GenBank/DDBJ whole genome shotgun (WGS) entry which is preliminary data.</text>
</comment>
<evidence type="ECO:0000313" key="2">
    <source>
        <dbReference type="Proteomes" id="UP000308365"/>
    </source>
</evidence>